<name>A0A2T2PB07_CORCC</name>
<gene>
    <name evidence="2" type="ORF">BS50DRAFT_567606</name>
</gene>
<feature type="compositionally biased region" description="Basic and acidic residues" evidence="1">
    <location>
        <begin position="39"/>
        <end position="60"/>
    </location>
</feature>
<evidence type="ECO:0000313" key="3">
    <source>
        <dbReference type="Proteomes" id="UP000240883"/>
    </source>
</evidence>
<protein>
    <submittedName>
        <fullName evidence="2">Uncharacterized protein</fullName>
    </submittedName>
</protein>
<dbReference type="Proteomes" id="UP000240883">
    <property type="component" value="Unassembled WGS sequence"/>
</dbReference>
<accession>A0A2T2PB07</accession>
<dbReference type="EMBL" id="KZ678128">
    <property type="protein sequence ID" value="PSN74830.1"/>
    <property type="molecule type" value="Genomic_DNA"/>
</dbReference>
<proteinExistence type="predicted"/>
<dbReference type="AlphaFoldDB" id="A0A2T2PB07"/>
<sequence length="66" mass="7817">MRAFYRVHIRPGDRVWATKPHLRPGASFTEETTGFANAHQEEHNKKHRQLFDTRDRKLDFVPETGQ</sequence>
<evidence type="ECO:0000313" key="2">
    <source>
        <dbReference type="EMBL" id="PSN74830.1"/>
    </source>
</evidence>
<reference evidence="2 3" key="1">
    <citation type="journal article" date="2018" name="Front. Microbiol.">
        <title>Genome-Wide Analysis of Corynespora cassiicola Leaf Fall Disease Putative Effectors.</title>
        <authorList>
            <person name="Lopez D."/>
            <person name="Ribeiro S."/>
            <person name="Label P."/>
            <person name="Fumanal B."/>
            <person name="Venisse J.S."/>
            <person name="Kohler A."/>
            <person name="de Oliveira R.R."/>
            <person name="Labutti K."/>
            <person name="Lipzen A."/>
            <person name="Lail K."/>
            <person name="Bauer D."/>
            <person name="Ohm R.A."/>
            <person name="Barry K.W."/>
            <person name="Spatafora J."/>
            <person name="Grigoriev I.V."/>
            <person name="Martin F.M."/>
            <person name="Pujade-Renaud V."/>
        </authorList>
    </citation>
    <scope>NUCLEOTIDE SEQUENCE [LARGE SCALE GENOMIC DNA]</scope>
    <source>
        <strain evidence="2 3">Philippines</strain>
    </source>
</reference>
<feature type="region of interest" description="Disordered" evidence="1">
    <location>
        <begin position="39"/>
        <end position="66"/>
    </location>
</feature>
<evidence type="ECO:0000256" key="1">
    <source>
        <dbReference type="SAM" id="MobiDB-lite"/>
    </source>
</evidence>
<keyword evidence="3" id="KW-1185">Reference proteome</keyword>
<organism evidence="2 3">
    <name type="scientific">Corynespora cassiicola Philippines</name>
    <dbReference type="NCBI Taxonomy" id="1448308"/>
    <lineage>
        <taxon>Eukaryota</taxon>
        <taxon>Fungi</taxon>
        <taxon>Dikarya</taxon>
        <taxon>Ascomycota</taxon>
        <taxon>Pezizomycotina</taxon>
        <taxon>Dothideomycetes</taxon>
        <taxon>Pleosporomycetidae</taxon>
        <taxon>Pleosporales</taxon>
        <taxon>Corynesporascaceae</taxon>
        <taxon>Corynespora</taxon>
    </lineage>
</organism>